<dbReference type="NCBIfam" id="TIGR00638">
    <property type="entry name" value="Mop"/>
    <property type="match status" value="2"/>
</dbReference>
<protein>
    <submittedName>
        <fullName evidence="7">Transcriptional regulator, ModE family</fullName>
    </submittedName>
</protein>
<proteinExistence type="inferred from homology"/>
<dbReference type="InterPro" id="IPR016462">
    <property type="entry name" value="ModE"/>
</dbReference>
<name>A0AAD0TRY7_9BACT</name>
<accession>A0AAD0TRY7</accession>
<dbReference type="GeneID" id="56460241"/>
<dbReference type="InterPro" id="IPR008995">
    <property type="entry name" value="Mo/tungstate-bd_C_term_dom"/>
</dbReference>
<reference evidence="7 8" key="1">
    <citation type="submission" date="2018-10" db="EMBL/GenBank/DDBJ databases">
        <title>Complete genome sequences of Arcobacter cryaerophilus strains ATCC 43158 and ATCC 49615.</title>
        <authorList>
            <person name="Miller W.G."/>
            <person name="Yee E."/>
            <person name="Bono J.L."/>
        </authorList>
    </citation>
    <scope>NUCLEOTIDE SEQUENCE [LARGE SCALE GENOMIC DNA]</scope>
    <source>
        <strain evidence="7 8">ATCC 43158</strain>
    </source>
</reference>
<dbReference type="InterPro" id="IPR005116">
    <property type="entry name" value="Transp-assoc_OB_typ1"/>
</dbReference>
<organism evidence="7 8">
    <name type="scientific">Aliarcobacter cryaerophilus ATCC 43158</name>
    <dbReference type="NCBI Taxonomy" id="1032070"/>
    <lineage>
        <taxon>Bacteria</taxon>
        <taxon>Pseudomonadati</taxon>
        <taxon>Campylobacterota</taxon>
        <taxon>Epsilonproteobacteria</taxon>
        <taxon>Campylobacterales</taxon>
        <taxon>Arcobacteraceae</taxon>
        <taxon>Aliarcobacter</taxon>
    </lineage>
</organism>
<evidence type="ECO:0000313" key="7">
    <source>
        <dbReference type="EMBL" id="AYJ79191.1"/>
    </source>
</evidence>
<dbReference type="AlphaFoldDB" id="A0AAD0TRY7"/>
<dbReference type="InterPro" id="IPR004606">
    <property type="entry name" value="Mop_domain"/>
</dbReference>
<dbReference type="PIRSF" id="PIRSF005763">
    <property type="entry name" value="Txn_reg_ModE"/>
    <property type="match status" value="1"/>
</dbReference>
<dbReference type="PROSITE" id="PS51866">
    <property type="entry name" value="MOP"/>
    <property type="match status" value="2"/>
</dbReference>
<evidence type="ECO:0000256" key="3">
    <source>
        <dbReference type="ARBA" id="ARBA00022505"/>
    </source>
</evidence>
<keyword evidence="4" id="KW-0677">Repeat</keyword>
<dbReference type="InterPro" id="IPR036390">
    <property type="entry name" value="WH_DNA-bd_sf"/>
</dbReference>
<evidence type="ECO:0000256" key="4">
    <source>
        <dbReference type="ARBA" id="ARBA00022737"/>
    </source>
</evidence>
<dbReference type="InterPro" id="IPR051815">
    <property type="entry name" value="Molybdate_resp_trans_reg"/>
</dbReference>
<evidence type="ECO:0000259" key="6">
    <source>
        <dbReference type="PROSITE" id="PS51866"/>
    </source>
</evidence>
<dbReference type="Pfam" id="PF03459">
    <property type="entry name" value="TOBE"/>
    <property type="match status" value="2"/>
</dbReference>
<dbReference type="EMBL" id="CP032823">
    <property type="protein sequence ID" value="AYJ79191.1"/>
    <property type="molecule type" value="Genomic_DNA"/>
</dbReference>
<dbReference type="PANTHER" id="PTHR30432:SF1">
    <property type="entry name" value="DNA-BINDING TRANSCRIPTIONAL DUAL REGULATOR MODE"/>
    <property type="match status" value="1"/>
</dbReference>
<evidence type="ECO:0000256" key="5">
    <source>
        <dbReference type="PIRNR" id="PIRNR005763"/>
    </source>
</evidence>
<dbReference type="GO" id="GO:0006355">
    <property type="term" value="P:regulation of DNA-templated transcription"/>
    <property type="evidence" value="ECO:0007669"/>
    <property type="project" value="InterPro"/>
</dbReference>
<dbReference type="RefSeq" id="WP_105918184.1">
    <property type="nucleotide sequence ID" value="NZ_CP021072.1"/>
</dbReference>
<dbReference type="GO" id="GO:0015689">
    <property type="term" value="P:molybdate ion transport"/>
    <property type="evidence" value="ECO:0007669"/>
    <property type="project" value="UniProtKB-UniRule"/>
</dbReference>
<evidence type="ECO:0000313" key="8">
    <source>
        <dbReference type="Proteomes" id="UP000273809"/>
    </source>
</evidence>
<comment type="similarity">
    <text evidence="1 5">Belongs to the ModE family.</text>
</comment>
<dbReference type="Gene3D" id="1.10.10.10">
    <property type="entry name" value="Winged helix-like DNA-binding domain superfamily/Winged helix DNA-binding domain"/>
    <property type="match status" value="1"/>
</dbReference>
<dbReference type="KEGG" id="acre:ACRYA_0014"/>
<dbReference type="InterPro" id="IPR036388">
    <property type="entry name" value="WH-like_DNA-bd_sf"/>
</dbReference>
<gene>
    <name evidence="7" type="primary">modE</name>
    <name evidence="7" type="ORF">ACRYA_0014</name>
</gene>
<dbReference type="Gene3D" id="2.40.50.100">
    <property type="match status" value="2"/>
</dbReference>
<dbReference type="PANTHER" id="PTHR30432">
    <property type="entry name" value="TRANSCRIPTIONAL REGULATOR MODE"/>
    <property type="match status" value="1"/>
</dbReference>
<feature type="domain" description="Mop" evidence="6">
    <location>
        <begin position="123"/>
        <end position="189"/>
    </location>
</feature>
<dbReference type="GO" id="GO:0030151">
    <property type="term" value="F:molybdenum ion binding"/>
    <property type="evidence" value="ECO:0007669"/>
    <property type="project" value="UniProtKB-UniRule"/>
</dbReference>
<dbReference type="SUPFAM" id="SSF46785">
    <property type="entry name" value="Winged helix' DNA-binding domain"/>
    <property type="match status" value="1"/>
</dbReference>
<evidence type="ECO:0000256" key="2">
    <source>
        <dbReference type="ARBA" id="ARBA00022448"/>
    </source>
</evidence>
<dbReference type="Proteomes" id="UP000273809">
    <property type="component" value="Chromosome"/>
</dbReference>
<evidence type="ECO:0000256" key="1">
    <source>
        <dbReference type="ARBA" id="ARBA00008110"/>
    </source>
</evidence>
<keyword evidence="3 5" id="KW-0500">Molybdenum</keyword>
<feature type="domain" description="Mop" evidence="6">
    <location>
        <begin position="194"/>
        <end position="260"/>
    </location>
</feature>
<sequence>MAISSNLTLELLNQPFLLEKRIELLKAIKQTGSINKAATLVPMSYKSAWEAVEAMNNLSISPIVTKETGGAGGGGTKLTNYGENLLTTYSLLKEEQRKFLENLNRITDLNSGTLKTIRRLSMQISARNQIIGTIEKISLGAVNAEIQMKLKSGKSIISIITNSSVENLGLAINDEVVAVIKSSNVLLSTETNLKLSARNSLNGNIEEINIGSVNAEIVVNIGNEDKIVAIVNINSIENMNLKIGANVDAVIKASDIMIGK</sequence>
<keyword evidence="2 5" id="KW-0813">Transport</keyword>
<dbReference type="SUPFAM" id="SSF50331">
    <property type="entry name" value="MOP-like"/>
    <property type="match status" value="2"/>
</dbReference>